<evidence type="ECO:0000313" key="2">
    <source>
        <dbReference type="Proteomes" id="UP000288071"/>
    </source>
</evidence>
<name>A0A3S3LPC4_9RHOB</name>
<comment type="caution">
    <text evidence="1">The sequence shown here is derived from an EMBL/GenBank/DDBJ whole genome shotgun (WGS) entry which is preliminary data.</text>
</comment>
<dbReference type="AlphaFoldDB" id="A0A3S3LPC4"/>
<gene>
    <name evidence="1" type="ORF">EOW66_05215</name>
</gene>
<accession>A0A3S3LPC4</accession>
<keyword evidence="2" id="KW-1185">Reference proteome</keyword>
<reference evidence="1 2" key="1">
    <citation type="submission" date="2019-01" db="EMBL/GenBank/DDBJ databases">
        <title>Sinorhodobacter populi sp. nov. isolated from the symptomatic bark tissue of Populus euramericana canker.</title>
        <authorList>
            <person name="Xu G."/>
        </authorList>
    </citation>
    <scope>NUCLEOTIDE SEQUENCE [LARGE SCALE GENOMIC DNA]</scope>
    <source>
        <strain evidence="1 2">CGMCC 1.12963</strain>
    </source>
</reference>
<sequence length="208" mass="23327">MTNHDAILWQSARNLLDAQENLNKLFKAFWLVECSGEDPKIEELEYDRSSGDFLQPVWNSFFLHRNTRANGKAKGIVTIAIQLTADEGTEADWADGKRSKVIVGYSTGIVRQDAWAFTTDGPNEAGYMENCVAEQRFWRPEDKEDESWFYAVPLDFLTSTERVRELVVAPVREILRGGPLDDVFEKVDASLAKVEASLCLPPQPGAAG</sequence>
<evidence type="ECO:0000313" key="1">
    <source>
        <dbReference type="EMBL" id="RWR54014.1"/>
    </source>
</evidence>
<protein>
    <submittedName>
        <fullName evidence="1">Uncharacterized protein</fullName>
    </submittedName>
</protein>
<dbReference type="EMBL" id="SAVA01000002">
    <property type="protein sequence ID" value="RWR54014.1"/>
    <property type="molecule type" value="Genomic_DNA"/>
</dbReference>
<dbReference type="RefSeq" id="WP_128155374.1">
    <property type="nucleotide sequence ID" value="NZ_JBHSOM010000016.1"/>
</dbReference>
<dbReference type="Proteomes" id="UP000288071">
    <property type="component" value="Unassembled WGS sequence"/>
</dbReference>
<organism evidence="1 2">
    <name type="scientific">Paenirhodobacter huangdaonensis</name>
    <dbReference type="NCBI Taxonomy" id="2501515"/>
    <lineage>
        <taxon>Bacteria</taxon>
        <taxon>Pseudomonadati</taxon>
        <taxon>Pseudomonadota</taxon>
        <taxon>Alphaproteobacteria</taxon>
        <taxon>Rhodobacterales</taxon>
        <taxon>Rhodobacter group</taxon>
        <taxon>Paenirhodobacter</taxon>
    </lineage>
</organism>
<reference evidence="2" key="2">
    <citation type="submission" date="2019-01" db="EMBL/GenBank/DDBJ databases">
        <title>Sinorhodobacter populi sp. nov. isolated from the symptomatic bark tissue of Populus euramericana canker.</title>
        <authorList>
            <person name="Li Y."/>
        </authorList>
    </citation>
    <scope>NUCLEOTIDE SEQUENCE [LARGE SCALE GENOMIC DNA]</scope>
    <source>
        <strain evidence="2">CGMCC 1.12963</strain>
    </source>
</reference>
<proteinExistence type="predicted"/>